<dbReference type="SUPFAM" id="SSF48403">
    <property type="entry name" value="Ankyrin repeat"/>
    <property type="match status" value="1"/>
</dbReference>
<dbReference type="PANTHER" id="PTHR24166">
    <property type="entry name" value="ROLLING PEBBLES, ISOFORM B"/>
    <property type="match status" value="1"/>
</dbReference>
<keyword evidence="1" id="KW-0677">Repeat</keyword>
<dbReference type="InterPro" id="IPR002110">
    <property type="entry name" value="Ankyrin_rpt"/>
</dbReference>
<evidence type="ECO:0000256" key="2">
    <source>
        <dbReference type="ARBA" id="ARBA00023043"/>
    </source>
</evidence>
<sequence>MTDTLDLSTPTATNLPAWLQAHGFADAHQRGPHGNTPLMQAAWRGEAAIVAALLASGVDRHAANHDGNTALWLACVANDPALVEQLVAAGLDIDHANLTGATCLMYAASSSKPAIVAVLLSLGADPLRTTQDDFSALDMAASLDCLRLLRAATQGKA</sequence>
<accession>A0ABU9CMK4</accession>
<dbReference type="PANTHER" id="PTHR24166:SF48">
    <property type="entry name" value="PROTEIN VAPYRIN"/>
    <property type="match status" value="1"/>
</dbReference>
<keyword evidence="2 3" id="KW-0040">ANK repeat</keyword>
<dbReference type="InterPro" id="IPR050889">
    <property type="entry name" value="Dendritic_Spine_Reg/Scaffold"/>
</dbReference>
<dbReference type="InterPro" id="IPR036770">
    <property type="entry name" value="Ankyrin_rpt-contain_sf"/>
</dbReference>
<dbReference type="Proteomes" id="UP001365405">
    <property type="component" value="Unassembled WGS sequence"/>
</dbReference>
<feature type="repeat" description="ANK" evidence="3">
    <location>
        <begin position="66"/>
        <end position="98"/>
    </location>
</feature>
<evidence type="ECO:0000313" key="4">
    <source>
        <dbReference type="EMBL" id="MEK8053048.1"/>
    </source>
</evidence>
<gene>
    <name evidence="4" type="ORF">AACH10_22535</name>
</gene>
<dbReference type="SMART" id="SM00248">
    <property type="entry name" value="ANK"/>
    <property type="match status" value="3"/>
</dbReference>
<evidence type="ECO:0000313" key="5">
    <source>
        <dbReference type="Proteomes" id="UP001365405"/>
    </source>
</evidence>
<reference evidence="4 5" key="1">
    <citation type="submission" date="2024-04" db="EMBL/GenBank/DDBJ databases">
        <title>Novel species of the genus Ideonella isolated from streams.</title>
        <authorList>
            <person name="Lu H."/>
        </authorList>
    </citation>
    <scope>NUCLEOTIDE SEQUENCE [LARGE SCALE GENOMIC DNA]</scope>
    <source>
        <strain evidence="4 5">DXS22W</strain>
    </source>
</reference>
<organism evidence="4 5">
    <name type="scientific">Pseudaquabacterium inlustre</name>
    <dbReference type="NCBI Taxonomy" id="2984192"/>
    <lineage>
        <taxon>Bacteria</taxon>
        <taxon>Pseudomonadati</taxon>
        <taxon>Pseudomonadota</taxon>
        <taxon>Betaproteobacteria</taxon>
        <taxon>Burkholderiales</taxon>
        <taxon>Sphaerotilaceae</taxon>
        <taxon>Pseudaquabacterium</taxon>
    </lineage>
</organism>
<name>A0ABU9CMK4_9BURK</name>
<proteinExistence type="predicted"/>
<evidence type="ECO:0000256" key="1">
    <source>
        <dbReference type="ARBA" id="ARBA00022737"/>
    </source>
</evidence>
<keyword evidence="5" id="KW-1185">Reference proteome</keyword>
<dbReference type="PROSITE" id="PS50088">
    <property type="entry name" value="ANK_REPEAT"/>
    <property type="match status" value="2"/>
</dbReference>
<comment type="caution">
    <text evidence="4">The sequence shown here is derived from an EMBL/GenBank/DDBJ whole genome shotgun (WGS) entry which is preliminary data.</text>
</comment>
<dbReference type="PROSITE" id="PS50297">
    <property type="entry name" value="ANK_REP_REGION"/>
    <property type="match status" value="2"/>
</dbReference>
<dbReference type="Pfam" id="PF12796">
    <property type="entry name" value="Ank_2"/>
    <property type="match status" value="1"/>
</dbReference>
<protein>
    <submittedName>
        <fullName evidence="4">Ankyrin repeat domain-containing protein</fullName>
    </submittedName>
</protein>
<dbReference type="RefSeq" id="WP_341412781.1">
    <property type="nucleotide sequence ID" value="NZ_JBBUTH010000010.1"/>
</dbReference>
<evidence type="ECO:0000256" key="3">
    <source>
        <dbReference type="PROSITE-ProRule" id="PRU00023"/>
    </source>
</evidence>
<dbReference type="EMBL" id="JBBUTH010000010">
    <property type="protein sequence ID" value="MEK8053048.1"/>
    <property type="molecule type" value="Genomic_DNA"/>
</dbReference>
<dbReference type="Gene3D" id="1.25.40.20">
    <property type="entry name" value="Ankyrin repeat-containing domain"/>
    <property type="match status" value="2"/>
</dbReference>
<feature type="repeat" description="ANK" evidence="3">
    <location>
        <begin position="33"/>
        <end position="65"/>
    </location>
</feature>